<keyword evidence="3 7" id="KW-0812">Transmembrane</keyword>
<keyword evidence="10" id="KW-1185">Reference proteome</keyword>
<keyword evidence="6" id="KW-0653">Protein transport</keyword>
<keyword evidence="6" id="KW-0813">Transport</keyword>
<sequence length="235" mass="24885">MLLQINMTGDTGSAIADNAAVTPTEETLSIMSLITSGGVGGIIIMSTLFILSILTIYIFVERYLSITKAAKEDENFMNQIKDFIHDGKIDAAKALCKSTSSPIARMIEKGVNRIGKPLGDIAAAIENTGKLELYKLETNLASLATISGAAPMIGFLGTVIGMVLAFHEMAAAGGNIDVAMLAEGIYTAMVTTIAGLVVGIVAYIGYNTLVAKVEKVVFRMEARTTEFLDILNEPA</sequence>
<keyword evidence="2" id="KW-1003">Cell membrane</keyword>
<feature type="transmembrane region" description="Helical" evidence="7">
    <location>
        <begin position="185"/>
        <end position="206"/>
    </location>
</feature>
<dbReference type="PANTHER" id="PTHR30625">
    <property type="entry name" value="PROTEIN TOLQ"/>
    <property type="match status" value="1"/>
</dbReference>
<accession>A0A6N9NJJ6</accession>
<dbReference type="InterPro" id="IPR050790">
    <property type="entry name" value="ExbB/TolQ_transport"/>
</dbReference>
<evidence type="ECO:0000256" key="5">
    <source>
        <dbReference type="ARBA" id="ARBA00023136"/>
    </source>
</evidence>
<evidence type="ECO:0000259" key="8">
    <source>
        <dbReference type="Pfam" id="PF01618"/>
    </source>
</evidence>
<feature type="transmembrane region" description="Helical" evidence="7">
    <location>
        <begin position="140"/>
        <end position="165"/>
    </location>
</feature>
<dbReference type="EMBL" id="WWNE01000006">
    <property type="protein sequence ID" value="NBG66093.1"/>
    <property type="molecule type" value="Genomic_DNA"/>
</dbReference>
<reference evidence="9 10" key="1">
    <citation type="submission" date="2019-12" db="EMBL/GenBank/DDBJ databases">
        <authorList>
            <person name="Zhao J."/>
        </authorList>
    </citation>
    <scope>NUCLEOTIDE SEQUENCE [LARGE SCALE GENOMIC DNA]</scope>
    <source>
        <strain evidence="9 10">S-15</strain>
    </source>
</reference>
<keyword evidence="4 7" id="KW-1133">Transmembrane helix</keyword>
<feature type="transmembrane region" description="Helical" evidence="7">
    <location>
        <begin position="38"/>
        <end position="60"/>
    </location>
</feature>
<dbReference type="GO" id="GO:0017038">
    <property type="term" value="P:protein import"/>
    <property type="evidence" value="ECO:0007669"/>
    <property type="project" value="TreeGrafter"/>
</dbReference>
<evidence type="ECO:0000313" key="10">
    <source>
        <dbReference type="Proteomes" id="UP000470771"/>
    </source>
</evidence>
<keyword evidence="5 7" id="KW-0472">Membrane</keyword>
<proteinExistence type="inferred from homology"/>
<dbReference type="Pfam" id="PF01618">
    <property type="entry name" value="MotA_ExbB"/>
    <property type="match status" value="1"/>
</dbReference>
<protein>
    <submittedName>
        <fullName evidence="9">MotA/TolQ/ExbB proton channel family protein</fullName>
    </submittedName>
</protein>
<evidence type="ECO:0000256" key="4">
    <source>
        <dbReference type="ARBA" id="ARBA00022989"/>
    </source>
</evidence>
<gene>
    <name evidence="9" type="ORF">GQN54_08170</name>
</gene>
<feature type="domain" description="MotA/TolQ/ExbB proton channel" evidence="8">
    <location>
        <begin position="100"/>
        <end position="221"/>
    </location>
</feature>
<comment type="similarity">
    <text evidence="6">Belongs to the exbB/tolQ family.</text>
</comment>
<dbReference type="AlphaFoldDB" id="A0A6N9NJJ6"/>
<evidence type="ECO:0000256" key="1">
    <source>
        <dbReference type="ARBA" id="ARBA00004651"/>
    </source>
</evidence>
<dbReference type="Proteomes" id="UP000470771">
    <property type="component" value="Unassembled WGS sequence"/>
</dbReference>
<dbReference type="PANTHER" id="PTHR30625:SF17">
    <property type="entry name" value="TOLQ-RELATED"/>
    <property type="match status" value="1"/>
</dbReference>
<evidence type="ECO:0000256" key="2">
    <source>
        <dbReference type="ARBA" id="ARBA00022475"/>
    </source>
</evidence>
<dbReference type="RefSeq" id="WP_160633037.1">
    <property type="nucleotide sequence ID" value="NZ_WWNE01000006.1"/>
</dbReference>
<evidence type="ECO:0000256" key="6">
    <source>
        <dbReference type="RuleBase" id="RU004057"/>
    </source>
</evidence>
<comment type="subcellular location">
    <subcellularLocation>
        <location evidence="1">Cell membrane</location>
        <topology evidence="1">Multi-pass membrane protein</topology>
    </subcellularLocation>
    <subcellularLocation>
        <location evidence="6">Membrane</location>
        <topology evidence="6">Multi-pass membrane protein</topology>
    </subcellularLocation>
</comment>
<evidence type="ECO:0000256" key="7">
    <source>
        <dbReference type="SAM" id="Phobius"/>
    </source>
</evidence>
<comment type="caution">
    <text evidence="9">The sequence shown here is derived from an EMBL/GenBank/DDBJ whole genome shotgun (WGS) entry which is preliminary data.</text>
</comment>
<evidence type="ECO:0000256" key="3">
    <source>
        <dbReference type="ARBA" id="ARBA00022692"/>
    </source>
</evidence>
<name>A0A6N9NJJ6_9FLAO</name>
<dbReference type="InterPro" id="IPR002898">
    <property type="entry name" value="MotA_ExbB_proton_chnl"/>
</dbReference>
<dbReference type="GO" id="GO:0005886">
    <property type="term" value="C:plasma membrane"/>
    <property type="evidence" value="ECO:0007669"/>
    <property type="project" value="UniProtKB-SubCell"/>
</dbReference>
<evidence type="ECO:0000313" key="9">
    <source>
        <dbReference type="EMBL" id="NBG66093.1"/>
    </source>
</evidence>
<organism evidence="9 10">
    <name type="scientific">Acidiluteibacter ferrifornacis</name>
    <dbReference type="NCBI Taxonomy" id="2692424"/>
    <lineage>
        <taxon>Bacteria</taxon>
        <taxon>Pseudomonadati</taxon>
        <taxon>Bacteroidota</taxon>
        <taxon>Flavobacteriia</taxon>
        <taxon>Flavobacteriales</taxon>
        <taxon>Cryomorphaceae</taxon>
        <taxon>Acidiluteibacter</taxon>
    </lineage>
</organism>